<name>A0AAV4T541_9ARAC</name>
<evidence type="ECO:0000313" key="2">
    <source>
        <dbReference type="Proteomes" id="UP001054837"/>
    </source>
</evidence>
<organism evidence="1 2">
    <name type="scientific">Caerostris darwini</name>
    <dbReference type="NCBI Taxonomy" id="1538125"/>
    <lineage>
        <taxon>Eukaryota</taxon>
        <taxon>Metazoa</taxon>
        <taxon>Ecdysozoa</taxon>
        <taxon>Arthropoda</taxon>
        <taxon>Chelicerata</taxon>
        <taxon>Arachnida</taxon>
        <taxon>Araneae</taxon>
        <taxon>Araneomorphae</taxon>
        <taxon>Entelegynae</taxon>
        <taxon>Araneoidea</taxon>
        <taxon>Araneidae</taxon>
        <taxon>Caerostris</taxon>
    </lineage>
</organism>
<accession>A0AAV4T541</accession>
<proteinExistence type="predicted"/>
<reference evidence="1 2" key="1">
    <citation type="submission" date="2021-06" db="EMBL/GenBank/DDBJ databases">
        <title>Caerostris darwini draft genome.</title>
        <authorList>
            <person name="Kono N."/>
            <person name="Arakawa K."/>
        </authorList>
    </citation>
    <scope>NUCLEOTIDE SEQUENCE [LARGE SCALE GENOMIC DNA]</scope>
</reference>
<dbReference type="EMBL" id="BPLQ01008923">
    <property type="protein sequence ID" value="GIY40391.1"/>
    <property type="molecule type" value="Genomic_DNA"/>
</dbReference>
<keyword evidence="2" id="KW-1185">Reference proteome</keyword>
<evidence type="ECO:0000313" key="1">
    <source>
        <dbReference type="EMBL" id="GIY40391.1"/>
    </source>
</evidence>
<sequence length="110" mass="12485">MAGKTMVFSRIQEHKTFESQDSWKRKGEKNPHFFPVYSPSSFGRAPQHPWIRRRLSGDGGMGITGYLCDNEDSFSVNGGDETKMSLFGKPKKRYGSEKYIFNGDGLEVIN</sequence>
<dbReference type="AlphaFoldDB" id="A0AAV4T541"/>
<dbReference type="Proteomes" id="UP001054837">
    <property type="component" value="Unassembled WGS sequence"/>
</dbReference>
<gene>
    <name evidence="1" type="ORF">CDAR_120011</name>
</gene>
<comment type="caution">
    <text evidence="1">The sequence shown here is derived from an EMBL/GenBank/DDBJ whole genome shotgun (WGS) entry which is preliminary data.</text>
</comment>
<protein>
    <submittedName>
        <fullName evidence="1">Uncharacterized protein</fullName>
    </submittedName>
</protein>